<evidence type="ECO:0000313" key="2">
    <source>
        <dbReference type="EMBL" id="KAJ3085730.1"/>
    </source>
</evidence>
<dbReference type="AlphaFoldDB" id="A0AAD5X7K0"/>
<organism evidence="2 3">
    <name type="scientific">Physocladia obscura</name>
    <dbReference type="NCBI Taxonomy" id="109957"/>
    <lineage>
        <taxon>Eukaryota</taxon>
        <taxon>Fungi</taxon>
        <taxon>Fungi incertae sedis</taxon>
        <taxon>Chytridiomycota</taxon>
        <taxon>Chytridiomycota incertae sedis</taxon>
        <taxon>Chytridiomycetes</taxon>
        <taxon>Chytridiales</taxon>
        <taxon>Chytriomycetaceae</taxon>
        <taxon>Physocladia</taxon>
    </lineage>
</organism>
<dbReference type="InterPro" id="IPR036859">
    <property type="entry name" value="CAP-Gly_dom_sf"/>
</dbReference>
<comment type="caution">
    <text evidence="2">The sequence shown here is derived from an EMBL/GenBank/DDBJ whole genome shotgun (WGS) entry which is preliminary data.</text>
</comment>
<sequence length="139" mass="15159">MDLNKVKVGNRVCVVRDRINSEGTLHFIGTTAFADGEWIGVELDQSQDGNNDGKVDGVSYFECPRGTGVFVRRNEIELLNSIINLSVTDSANPFSNESANIAATISATIITATRTVANYKLCDRVSVVHNKIQLEGTLR</sequence>
<gene>
    <name evidence="2" type="ORF">HK100_008941</name>
</gene>
<dbReference type="InterPro" id="IPR000938">
    <property type="entry name" value="CAP-Gly_domain"/>
</dbReference>
<accession>A0AAD5X7K0</accession>
<proteinExistence type="predicted"/>
<evidence type="ECO:0000313" key="3">
    <source>
        <dbReference type="Proteomes" id="UP001211907"/>
    </source>
</evidence>
<dbReference type="SUPFAM" id="SSF74924">
    <property type="entry name" value="Cap-Gly domain"/>
    <property type="match status" value="1"/>
</dbReference>
<dbReference type="Proteomes" id="UP001211907">
    <property type="component" value="Unassembled WGS sequence"/>
</dbReference>
<protein>
    <recommendedName>
        <fullName evidence="1">CAP-Gly domain-containing protein</fullName>
    </recommendedName>
</protein>
<feature type="non-terminal residue" evidence="2">
    <location>
        <position position="139"/>
    </location>
</feature>
<name>A0AAD5X7K0_9FUNG</name>
<dbReference type="Pfam" id="PF01302">
    <property type="entry name" value="CAP_GLY"/>
    <property type="match status" value="1"/>
</dbReference>
<evidence type="ECO:0000259" key="1">
    <source>
        <dbReference type="PROSITE" id="PS50245"/>
    </source>
</evidence>
<dbReference type="Gene3D" id="2.30.30.190">
    <property type="entry name" value="CAP Gly-rich-like domain"/>
    <property type="match status" value="1"/>
</dbReference>
<dbReference type="PANTHER" id="PTHR18916">
    <property type="entry name" value="DYNACTIN 1-RELATED MICROTUBULE-BINDING"/>
    <property type="match status" value="1"/>
</dbReference>
<feature type="domain" description="CAP-Gly" evidence="1">
    <location>
        <begin position="29"/>
        <end position="72"/>
    </location>
</feature>
<keyword evidence="3" id="KW-1185">Reference proteome</keyword>
<dbReference type="EMBL" id="JADGJH010004467">
    <property type="protein sequence ID" value="KAJ3085730.1"/>
    <property type="molecule type" value="Genomic_DNA"/>
</dbReference>
<dbReference type="PROSITE" id="PS50245">
    <property type="entry name" value="CAP_GLY_2"/>
    <property type="match status" value="1"/>
</dbReference>
<reference evidence="2" key="1">
    <citation type="submission" date="2020-05" db="EMBL/GenBank/DDBJ databases">
        <title>Phylogenomic resolution of chytrid fungi.</title>
        <authorList>
            <person name="Stajich J.E."/>
            <person name="Amses K."/>
            <person name="Simmons R."/>
            <person name="Seto K."/>
            <person name="Myers J."/>
            <person name="Bonds A."/>
            <person name="Quandt C.A."/>
            <person name="Barry K."/>
            <person name="Liu P."/>
            <person name="Grigoriev I."/>
            <person name="Longcore J.E."/>
            <person name="James T.Y."/>
        </authorList>
    </citation>
    <scope>NUCLEOTIDE SEQUENCE</scope>
    <source>
        <strain evidence="2">JEL0513</strain>
    </source>
</reference>
<dbReference type="SMART" id="SM01052">
    <property type="entry name" value="CAP_GLY"/>
    <property type="match status" value="1"/>
</dbReference>